<evidence type="ECO:0000313" key="2">
    <source>
        <dbReference type="EMBL" id="MBA2780164.1"/>
    </source>
</evidence>
<sequence length="614" mass="66375">MSVLKAGPSTTATALQTLIDDAPNGATIELTAGEYTLDGPLTIERSDLTLSGAGADTTRLTFTRSALDQGHTIKLDGTADSLDLGALDAAVRQGETSIAIDTQLEVGDTLRLWQDNDSAFLDEIGDSTWRKQEHAELRTSMAKVTAVEDGRVSLDRGVHFDFEAGKTQVERVASVDEVSLSGFGIDFELGTPDAASFQNTESELTGFKGVYLDGTIGSQLHDIEVKHGPSTAFHFSRSVNADVTDISAEGAFNKGGGGNGYAFELRESYDGTFTGLEDSGMRHGLVFASWRSSVDNDIEVAHTDRDVNFHGGRDHGNQVRVERSLRDPENDGLSPTLWVNEEGETFGAPTDPDANQVRFDYVVGSRRDDVIRGSDDGVYLNGGLGDDTLIGGAGNDILQSGPGDDWNDGEDVLIGGGGTNTARYTSGFDAYRIDFVDDEVRIRDDKGTDDTLIDMQYAVFGDGTTLHVASRSLFDAKPMPVPSEREVLANEDGLLPPLIDDTTELVVTGNTLSEWSGGHSAEIFVENVTRETVALPDLRFELDDELDTLWNGEFSREGEAYRVGDSRELAPGEAWRFAYRAQGDDKQLPQAIETDDLELQLLGMDAPRFDEALA</sequence>
<dbReference type="AlphaFoldDB" id="A0A7V9W359"/>
<protein>
    <submittedName>
        <fullName evidence="2">Alginate biosynthesis protein</fullName>
    </submittedName>
</protein>
<reference evidence="2 4" key="2">
    <citation type="submission" date="2020-07" db="EMBL/GenBank/DDBJ databases">
        <title>Identification of Halomonas strains.</title>
        <authorList>
            <person name="Xiao Z."/>
            <person name="Shen J."/>
        </authorList>
    </citation>
    <scope>NUCLEOTIDE SEQUENCE [LARGE SCALE GENOMIC DNA]</scope>
    <source>
        <strain evidence="2 4">DSM 17331</strain>
    </source>
</reference>
<comment type="caution">
    <text evidence="2">The sequence shown here is derived from an EMBL/GenBank/DDBJ whole genome shotgun (WGS) entry which is preliminary data.</text>
</comment>
<dbReference type="SUPFAM" id="SSF51120">
    <property type="entry name" value="beta-Roll"/>
    <property type="match status" value="1"/>
</dbReference>
<dbReference type="SUPFAM" id="SSF51126">
    <property type="entry name" value="Pectin lyase-like"/>
    <property type="match status" value="1"/>
</dbReference>
<name>A0A7V9W359_9GAMM</name>
<proteinExistence type="predicted"/>
<dbReference type="InterPro" id="IPR008965">
    <property type="entry name" value="CBM2/CBM3_carb-bd_dom_sf"/>
</dbReference>
<keyword evidence="1" id="KW-0106">Calcium</keyword>
<evidence type="ECO:0000256" key="1">
    <source>
        <dbReference type="ARBA" id="ARBA00022837"/>
    </source>
</evidence>
<evidence type="ECO:0000313" key="4">
    <source>
        <dbReference type="Proteomes" id="UP000518091"/>
    </source>
</evidence>
<dbReference type="GO" id="GO:0030247">
    <property type="term" value="F:polysaccharide binding"/>
    <property type="evidence" value="ECO:0007669"/>
    <property type="project" value="InterPro"/>
</dbReference>
<dbReference type="EMBL" id="JACEFT010000020">
    <property type="protein sequence ID" value="MBA2780164.1"/>
    <property type="molecule type" value="Genomic_DNA"/>
</dbReference>
<reference evidence="3 5" key="1">
    <citation type="submission" date="2020-05" db="EMBL/GenBank/DDBJ databases">
        <title>Comparative genomic analysis of denitrifying bacteria from Halomonas genus.</title>
        <authorList>
            <person name="Wang L."/>
            <person name="Shao Z."/>
        </authorList>
    </citation>
    <scope>NUCLEOTIDE SEQUENCE [LARGE SCALE GENOMIC DNA]</scope>
    <source>
        <strain evidence="3 5">DSM 17331</strain>
    </source>
</reference>
<dbReference type="RefSeq" id="WP_181515634.1">
    <property type="nucleotide sequence ID" value="NZ_JABFUB010000016.1"/>
</dbReference>
<dbReference type="InterPro" id="IPR012291">
    <property type="entry name" value="CBM2_carb-bd_dom_sf"/>
</dbReference>
<gene>
    <name evidence="2" type="ORF">H1D44_14820</name>
    <name evidence="3" type="ORF">HOP48_16055</name>
</gene>
<dbReference type="GO" id="GO:0004553">
    <property type="term" value="F:hydrolase activity, hydrolyzing O-glycosyl compounds"/>
    <property type="evidence" value="ECO:0007669"/>
    <property type="project" value="InterPro"/>
</dbReference>
<dbReference type="SUPFAM" id="SSF49384">
    <property type="entry name" value="Carbohydrate-binding domain"/>
    <property type="match status" value="1"/>
</dbReference>
<dbReference type="Proteomes" id="UP000518091">
    <property type="component" value="Unassembled WGS sequence"/>
</dbReference>
<dbReference type="Gene3D" id="2.160.20.10">
    <property type="entry name" value="Single-stranded right-handed beta-helix, Pectin lyase-like"/>
    <property type="match status" value="1"/>
</dbReference>
<dbReference type="Gene3D" id="2.60.40.290">
    <property type="match status" value="1"/>
</dbReference>
<dbReference type="InterPro" id="IPR011050">
    <property type="entry name" value="Pectin_lyase_fold/virulence"/>
</dbReference>
<dbReference type="InterPro" id="IPR001343">
    <property type="entry name" value="Hemolysn_Ca-bd"/>
</dbReference>
<dbReference type="InterPro" id="IPR012334">
    <property type="entry name" value="Pectin_lyas_fold"/>
</dbReference>
<dbReference type="Proteomes" id="UP000814353">
    <property type="component" value="Unassembled WGS sequence"/>
</dbReference>
<dbReference type="EMBL" id="JABFUB010000016">
    <property type="protein sequence ID" value="MCG6663049.1"/>
    <property type="molecule type" value="Genomic_DNA"/>
</dbReference>
<evidence type="ECO:0000313" key="3">
    <source>
        <dbReference type="EMBL" id="MCG6663049.1"/>
    </source>
</evidence>
<accession>A0A7V9W359</accession>
<dbReference type="PRINTS" id="PR00313">
    <property type="entry name" value="CABNDNGRPT"/>
</dbReference>
<organism evidence="2 4">
    <name type="scientific">Billgrantia kenyensis</name>
    <dbReference type="NCBI Taxonomy" id="321266"/>
    <lineage>
        <taxon>Bacteria</taxon>
        <taxon>Pseudomonadati</taxon>
        <taxon>Pseudomonadota</taxon>
        <taxon>Gammaproteobacteria</taxon>
        <taxon>Oceanospirillales</taxon>
        <taxon>Halomonadaceae</taxon>
        <taxon>Billgrantia</taxon>
    </lineage>
</organism>
<dbReference type="Pfam" id="PF00353">
    <property type="entry name" value="HemolysinCabind"/>
    <property type="match status" value="1"/>
</dbReference>
<dbReference type="Gene3D" id="2.150.10.10">
    <property type="entry name" value="Serralysin-like metalloprotease, C-terminal"/>
    <property type="match status" value="1"/>
</dbReference>
<keyword evidence="5" id="KW-1185">Reference proteome</keyword>
<dbReference type="InterPro" id="IPR011049">
    <property type="entry name" value="Serralysin-like_metalloprot_C"/>
</dbReference>
<dbReference type="GO" id="GO:0005509">
    <property type="term" value="F:calcium ion binding"/>
    <property type="evidence" value="ECO:0007669"/>
    <property type="project" value="InterPro"/>
</dbReference>
<evidence type="ECO:0000313" key="5">
    <source>
        <dbReference type="Proteomes" id="UP000814353"/>
    </source>
</evidence>